<evidence type="ECO:0000313" key="3">
    <source>
        <dbReference type="Proteomes" id="UP000324705"/>
    </source>
</evidence>
<sequence length="477" mass="53121">MDVGAPDLITALPDDMLVEILVRLRCSRAAARTGGLSRSWRGLWTRLPIHVFRGVALGSVQAALASIKAEGGPGASVTLLDISVPEASLSESELRERVPKLLDAAAELSPVEFRLAVWENTPFKYVKVVVPRFPRATSVELQGLDLAFADQPCSWQGFPALERLSLTSCRAVLTNLLRRCPRLRVLRLRDDLLVCQHTNIIIKSSSLQELDVENRVPFLHRIHIHAPALKRLAMSFASSNNIIVSVSVSAPVLEKVSWRCRYSTVSTGLGVSVGLGPWGLLSVRLQTAETNGQVHPHVHVLSLFAAAHTSYRFSEGLNLTTEIERHMVTLFSVLELHVQTLGHVFGAFALHIFDIERIRTNTESLKVILMRSEDNEACPENCACELPNNNWRSQTISGTMTKLEKVEIKGFQGEDHEFDFLKLIFSCVPNLKTMSVRLADDIAESNDCCQKIHDVFKAYFMECNVDVRSPWVNMQLP</sequence>
<dbReference type="InterPro" id="IPR055312">
    <property type="entry name" value="FBL15-like"/>
</dbReference>
<gene>
    <name evidence="2" type="ORF">TRITD_5Av1G250820</name>
</gene>
<accession>A0A9R0WWA7</accession>
<organism evidence="2 3">
    <name type="scientific">Triticum turgidum subsp. durum</name>
    <name type="common">Durum wheat</name>
    <name type="synonym">Triticum durum</name>
    <dbReference type="NCBI Taxonomy" id="4567"/>
    <lineage>
        <taxon>Eukaryota</taxon>
        <taxon>Viridiplantae</taxon>
        <taxon>Streptophyta</taxon>
        <taxon>Embryophyta</taxon>
        <taxon>Tracheophyta</taxon>
        <taxon>Spermatophyta</taxon>
        <taxon>Magnoliopsida</taxon>
        <taxon>Liliopsida</taxon>
        <taxon>Poales</taxon>
        <taxon>Poaceae</taxon>
        <taxon>BOP clade</taxon>
        <taxon>Pooideae</taxon>
        <taxon>Triticodae</taxon>
        <taxon>Triticeae</taxon>
        <taxon>Triticinae</taxon>
        <taxon>Triticum</taxon>
    </lineage>
</organism>
<dbReference type="SUPFAM" id="SSF52047">
    <property type="entry name" value="RNI-like"/>
    <property type="match status" value="1"/>
</dbReference>
<dbReference type="InterPro" id="IPR036047">
    <property type="entry name" value="F-box-like_dom_sf"/>
</dbReference>
<dbReference type="Gene3D" id="3.80.10.10">
    <property type="entry name" value="Ribonuclease Inhibitor"/>
    <property type="match status" value="1"/>
</dbReference>
<dbReference type="PANTHER" id="PTHR34709:SF39">
    <property type="entry name" value="F-BOX DOMAIN-CONTAINING PROTEIN"/>
    <property type="match status" value="1"/>
</dbReference>
<proteinExistence type="predicted"/>
<dbReference type="Gramene" id="TRITD5Av1G250820.1">
    <property type="protein sequence ID" value="TRITD5Av1G250820.1"/>
    <property type="gene ID" value="TRITD5Av1G250820"/>
</dbReference>
<dbReference type="Proteomes" id="UP000324705">
    <property type="component" value="Chromosome 5A"/>
</dbReference>
<evidence type="ECO:0000259" key="1">
    <source>
        <dbReference type="Pfam" id="PF24758"/>
    </source>
</evidence>
<keyword evidence="3" id="KW-1185">Reference proteome</keyword>
<dbReference type="Pfam" id="PF24758">
    <property type="entry name" value="LRR_At5g56370"/>
    <property type="match status" value="1"/>
</dbReference>
<dbReference type="InterPro" id="IPR055411">
    <property type="entry name" value="LRR_FXL15/At3g58940/PEG3-like"/>
</dbReference>
<reference evidence="2 3" key="1">
    <citation type="submission" date="2017-09" db="EMBL/GenBank/DDBJ databases">
        <authorList>
            <consortium name="International Durum Wheat Genome Sequencing Consortium (IDWGSC)"/>
            <person name="Milanesi L."/>
        </authorList>
    </citation>
    <scope>NUCLEOTIDE SEQUENCE [LARGE SCALE GENOMIC DNA]</scope>
    <source>
        <strain evidence="3">cv. Svevo</strain>
    </source>
</reference>
<dbReference type="EMBL" id="LT934119">
    <property type="protein sequence ID" value="VAI25565.1"/>
    <property type="molecule type" value="Genomic_DNA"/>
</dbReference>
<name>A0A9R0WWA7_TRITD</name>
<dbReference type="InterPro" id="IPR032675">
    <property type="entry name" value="LRR_dom_sf"/>
</dbReference>
<dbReference type="AlphaFoldDB" id="A0A9R0WWA7"/>
<dbReference type="SUPFAM" id="SSF81383">
    <property type="entry name" value="F-box domain"/>
    <property type="match status" value="1"/>
</dbReference>
<protein>
    <recommendedName>
        <fullName evidence="1">F-box/LRR-repeat protein 15/At3g58940/PEG3-like LRR domain-containing protein</fullName>
    </recommendedName>
</protein>
<evidence type="ECO:0000313" key="2">
    <source>
        <dbReference type="EMBL" id="VAI25565.1"/>
    </source>
</evidence>
<feature type="domain" description="F-box/LRR-repeat protein 15/At3g58940/PEG3-like LRR" evidence="1">
    <location>
        <begin position="131"/>
        <end position="254"/>
    </location>
</feature>
<dbReference type="PANTHER" id="PTHR34709">
    <property type="entry name" value="OS10G0396666 PROTEIN"/>
    <property type="match status" value="1"/>
</dbReference>